<protein>
    <submittedName>
        <fullName evidence="1">Uncharacterized protein</fullName>
    </submittedName>
</protein>
<evidence type="ECO:0000313" key="1">
    <source>
        <dbReference type="EMBL" id="MBX53671.1"/>
    </source>
</evidence>
<proteinExistence type="predicted"/>
<dbReference type="AlphaFoldDB" id="A0A2P2PG57"/>
<sequence>MKTANFSCFQFMEIVETKLHN</sequence>
<reference evidence="1" key="1">
    <citation type="submission" date="2018-02" db="EMBL/GenBank/DDBJ databases">
        <title>Rhizophora mucronata_Transcriptome.</title>
        <authorList>
            <person name="Meera S.P."/>
            <person name="Sreeshan A."/>
            <person name="Augustine A."/>
        </authorList>
    </citation>
    <scope>NUCLEOTIDE SEQUENCE</scope>
    <source>
        <tissue evidence="1">Leaf</tissue>
    </source>
</reference>
<name>A0A2P2PG57_RHIMU</name>
<dbReference type="EMBL" id="GGEC01073187">
    <property type="protein sequence ID" value="MBX53671.1"/>
    <property type="molecule type" value="Transcribed_RNA"/>
</dbReference>
<accession>A0A2P2PG57</accession>
<organism evidence="1">
    <name type="scientific">Rhizophora mucronata</name>
    <name type="common">Asiatic mangrove</name>
    <dbReference type="NCBI Taxonomy" id="61149"/>
    <lineage>
        <taxon>Eukaryota</taxon>
        <taxon>Viridiplantae</taxon>
        <taxon>Streptophyta</taxon>
        <taxon>Embryophyta</taxon>
        <taxon>Tracheophyta</taxon>
        <taxon>Spermatophyta</taxon>
        <taxon>Magnoliopsida</taxon>
        <taxon>eudicotyledons</taxon>
        <taxon>Gunneridae</taxon>
        <taxon>Pentapetalae</taxon>
        <taxon>rosids</taxon>
        <taxon>fabids</taxon>
        <taxon>Malpighiales</taxon>
        <taxon>Rhizophoraceae</taxon>
        <taxon>Rhizophora</taxon>
    </lineage>
</organism>